<reference evidence="1 2" key="1">
    <citation type="journal article" date="2016" name="Front. Microbiol.">
        <title>Comparative Genomics Analysis of Streptomyces Species Reveals Their Adaptation to the Marine Environment and Their Diversity at the Genomic Level.</title>
        <authorList>
            <person name="Tian X."/>
            <person name="Zhang Z."/>
            <person name="Yang T."/>
            <person name="Chen M."/>
            <person name="Li J."/>
            <person name="Chen F."/>
            <person name="Yang J."/>
            <person name="Li W."/>
            <person name="Zhang B."/>
            <person name="Zhang Z."/>
            <person name="Wu J."/>
            <person name="Zhang C."/>
            <person name="Long L."/>
            <person name="Xiao J."/>
        </authorList>
    </citation>
    <scope>NUCLEOTIDE SEQUENCE [LARGE SCALE GENOMIC DNA]</scope>
    <source>
        <strain evidence="1 2">SCSIO 10429</strain>
    </source>
</reference>
<gene>
    <name evidence="1" type="ORF">AN218_02140</name>
</gene>
<dbReference type="EMBL" id="LJGW01000042">
    <property type="protein sequence ID" value="OEV13749.1"/>
    <property type="molecule type" value="Genomic_DNA"/>
</dbReference>
<protein>
    <submittedName>
        <fullName evidence="1">Uncharacterized protein</fullName>
    </submittedName>
</protein>
<accession>A0A1E7LBZ6</accession>
<evidence type="ECO:0000313" key="2">
    <source>
        <dbReference type="Proteomes" id="UP000176005"/>
    </source>
</evidence>
<dbReference type="AlphaFoldDB" id="A0A1E7LBZ6"/>
<sequence>MAKADRNTRLRSRITGENNNQARQWLREHGLTHGAVPDAEDPQQQVLEAALLIALARCTDPLAGLETPDTLFGIAKATPSAKFLTLWPAAGVEAEVLARLLPSRAPDGDIRGVPGLGWAAVGRYLHLSVPGHAGRVLVGATARDAGTRDIDAAHELVAEAGLEWLADQATTPQEEAAWRNQIADLESAAPAWSRALRRPRLALAQRAEMARQAPSMDLLADDEDALQPRPHGPAAYRAPRVVHVRSHRGGNGSTVVSMQLACGLAGTGARVALVTDDAVVRQEAPGAPLGEDWHTVDLPSGSGQLQVASAGMLGDDMDQRAAEALQRGDLVILDLGRWRTRGLPKADLTLAVGRHVHWDWTSTDVIDRRPVHVQTYDRLDELFTADRGRPPAAGELEALLAALDSEFLAFALGRLYDADHGEEAAEDGADFYDPQDAEDVEEWWARFNRPRLNPEDILPAEDAAPLAQWRRELLEAIDAEGHRRYPGVWEEAREIWPEHNRRRNLQRLGTDGQALDDLVQRLDSFLARLPELDENPKPVSADECRAWCQGRVFRWLDERFAAHLKHDAGHLPRSDADRLLSLLDARFLPDIPSEVLDREPAEDWWWDVAGAARWLDTFGPDPFGPDGDDDLPEERVRFLSAVDAEGLRRHPGTWPQVRECWAGHHAELTAKGRRPFEPAPEQLPALRRAFTTRLHDAGAAASVPDWETVAQRWVAQERTDAERVEEFADLLEHHHRPADADHVAAALERDLHVLRLNADAAAAIVVNLFRADSATQSADAVSEALASRGIAGVCTVPQRRLLEPRAGGFGPASWSDRRVRDVQHDLATLALRALKTGTGTE</sequence>
<organism evidence="1 2">
    <name type="scientific">Streptomyces nanshensis</name>
    <dbReference type="NCBI Taxonomy" id="518642"/>
    <lineage>
        <taxon>Bacteria</taxon>
        <taxon>Bacillati</taxon>
        <taxon>Actinomycetota</taxon>
        <taxon>Actinomycetes</taxon>
        <taxon>Kitasatosporales</taxon>
        <taxon>Streptomycetaceae</taxon>
        <taxon>Streptomyces</taxon>
    </lineage>
</organism>
<keyword evidence="2" id="KW-1185">Reference proteome</keyword>
<dbReference type="RefSeq" id="WP_070014743.1">
    <property type="nucleotide sequence ID" value="NZ_LJGW01000042.1"/>
</dbReference>
<comment type="caution">
    <text evidence="1">The sequence shown here is derived from an EMBL/GenBank/DDBJ whole genome shotgun (WGS) entry which is preliminary data.</text>
</comment>
<proteinExistence type="predicted"/>
<evidence type="ECO:0000313" key="1">
    <source>
        <dbReference type="EMBL" id="OEV13749.1"/>
    </source>
</evidence>
<dbReference type="Proteomes" id="UP000176005">
    <property type="component" value="Unassembled WGS sequence"/>
</dbReference>
<name>A0A1E7LBZ6_9ACTN</name>